<sequence>MSSDKSRFKDRFMKKQEIRRRKKVREANSKRWQECRSDSFNSTRDQQNACASTKPACVGNRIVNIQALGKNLKCHSCKSTLSLENIVNETKKGLHSIFTVICQQCQVACRVDTGDNHAVNNEATVYLIDKIHNDLTTNVVLGMLHAGVGSTELNKILACLDIPTSSPRLLKKYEQEVGPAIEAAARRSCRKAASTERKLVLEQLDELVTAELRGSVVATRRPVHEHDCRNNFTGSAKAMEADAGAELITNSSILKEANLKVKMNKGRSKDLAKNVRCIPDHLYNKHDNCGTWCKNISDDKTGLYQPKFIIKSEELYCDLQNIFALYADNAFKYCISAYSQANEAFNHTVTSKFPKNESYNTSTSGDIRVASAVLTKNVGNAYLIEIKRDLGVPINNHLIDYCKKLDENSSKKSTKAQTKEQKRRRTQLVSEREKLRMTMERTEGVIYKSNITFEIQHTYENSNSNELVNKSALQEENSIIVIFDLETSGRGRNADILQLAAVANDNVFSVYIEPTQAINKSASEINGLQNIDGELYLRNKN</sequence>
<keyword evidence="4" id="KW-1185">Reference proteome</keyword>
<dbReference type="OMA" id="GRINCRR"/>
<dbReference type="InParanoid" id="E2C4L3"/>
<accession>E2C4L3</accession>
<feature type="compositionally biased region" description="Basic and acidic residues" evidence="1">
    <location>
        <begin position="1"/>
        <end position="16"/>
    </location>
</feature>
<dbReference type="Pfam" id="PF20700">
    <property type="entry name" value="Mutator"/>
    <property type="match status" value="1"/>
</dbReference>
<dbReference type="Gene3D" id="3.30.420.10">
    <property type="entry name" value="Ribonuclease H-like superfamily/Ribonuclease H"/>
    <property type="match status" value="1"/>
</dbReference>
<proteinExistence type="predicted"/>
<gene>
    <name evidence="3" type="ORF">EAI_12370</name>
</gene>
<evidence type="ECO:0000259" key="2">
    <source>
        <dbReference type="Pfam" id="PF20700"/>
    </source>
</evidence>
<dbReference type="InterPro" id="IPR012337">
    <property type="entry name" value="RNaseH-like_sf"/>
</dbReference>
<name>E2C4L3_HARSA</name>
<dbReference type="GO" id="GO:0003676">
    <property type="term" value="F:nucleic acid binding"/>
    <property type="evidence" value="ECO:0007669"/>
    <property type="project" value="InterPro"/>
</dbReference>
<evidence type="ECO:0000313" key="4">
    <source>
        <dbReference type="Proteomes" id="UP000008237"/>
    </source>
</evidence>
<reference evidence="3 4" key="1">
    <citation type="journal article" date="2010" name="Science">
        <title>Genomic comparison of the ants Camponotus floridanus and Harpegnathos saltator.</title>
        <authorList>
            <person name="Bonasio R."/>
            <person name="Zhang G."/>
            <person name="Ye C."/>
            <person name="Mutti N.S."/>
            <person name="Fang X."/>
            <person name="Qin N."/>
            <person name="Donahue G."/>
            <person name="Yang P."/>
            <person name="Li Q."/>
            <person name="Li C."/>
            <person name="Zhang P."/>
            <person name="Huang Z."/>
            <person name="Berger S.L."/>
            <person name="Reinberg D."/>
            <person name="Wang J."/>
            <person name="Liebig J."/>
        </authorList>
    </citation>
    <scope>NUCLEOTIDE SEQUENCE [LARGE SCALE GENOMIC DNA]</scope>
    <source>
        <strain evidence="3 4">R22 G/1</strain>
    </source>
</reference>
<dbReference type="Proteomes" id="UP000008237">
    <property type="component" value="Unassembled WGS sequence"/>
</dbReference>
<protein>
    <recommendedName>
        <fullName evidence="2">Mutator-like transposase domain-containing protein</fullName>
    </recommendedName>
</protein>
<dbReference type="SUPFAM" id="SSF53098">
    <property type="entry name" value="Ribonuclease H-like"/>
    <property type="match status" value="1"/>
</dbReference>
<dbReference type="EMBL" id="GL452531">
    <property type="protein sequence ID" value="EFN77118.1"/>
    <property type="molecule type" value="Genomic_DNA"/>
</dbReference>
<feature type="domain" description="Mutator-like transposase" evidence="2">
    <location>
        <begin position="59"/>
        <end position="204"/>
    </location>
</feature>
<dbReference type="AlphaFoldDB" id="E2C4L3"/>
<dbReference type="InterPro" id="IPR049012">
    <property type="entry name" value="Mutator_transp_dom"/>
</dbReference>
<evidence type="ECO:0000256" key="1">
    <source>
        <dbReference type="SAM" id="MobiDB-lite"/>
    </source>
</evidence>
<organism evidence="4">
    <name type="scientific">Harpegnathos saltator</name>
    <name type="common">Jerdon's jumping ant</name>
    <dbReference type="NCBI Taxonomy" id="610380"/>
    <lineage>
        <taxon>Eukaryota</taxon>
        <taxon>Metazoa</taxon>
        <taxon>Ecdysozoa</taxon>
        <taxon>Arthropoda</taxon>
        <taxon>Hexapoda</taxon>
        <taxon>Insecta</taxon>
        <taxon>Pterygota</taxon>
        <taxon>Neoptera</taxon>
        <taxon>Endopterygota</taxon>
        <taxon>Hymenoptera</taxon>
        <taxon>Apocrita</taxon>
        <taxon>Aculeata</taxon>
        <taxon>Formicoidea</taxon>
        <taxon>Formicidae</taxon>
        <taxon>Ponerinae</taxon>
        <taxon>Ponerini</taxon>
        <taxon>Harpegnathos</taxon>
    </lineage>
</organism>
<feature type="region of interest" description="Disordered" evidence="1">
    <location>
        <begin position="1"/>
        <end position="28"/>
    </location>
</feature>
<dbReference type="OrthoDB" id="7692185at2759"/>
<dbReference type="InterPro" id="IPR036397">
    <property type="entry name" value="RNaseH_sf"/>
</dbReference>
<evidence type="ECO:0000313" key="3">
    <source>
        <dbReference type="EMBL" id="EFN77118.1"/>
    </source>
</evidence>